<dbReference type="InterPro" id="IPR012456">
    <property type="entry name" value="DUF1661"/>
</dbReference>
<dbReference type="Proteomes" id="UP001179540">
    <property type="component" value="Chromosome"/>
</dbReference>
<proteinExistence type="predicted"/>
<gene>
    <name evidence="1" type="ORF">NY149_02040</name>
</gene>
<dbReference type="Pfam" id="PF07877">
    <property type="entry name" value="DUF1661"/>
    <property type="match status" value="1"/>
</dbReference>
<accession>A0AAF0BDJ0</accession>
<dbReference type="EMBL" id="CP116613">
    <property type="protein sequence ID" value="WCF99439.1"/>
    <property type="molecule type" value="Genomic_DNA"/>
</dbReference>
<evidence type="ECO:0000313" key="1">
    <source>
        <dbReference type="EMBL" id="WCF99439.1"/>
    </source>
</evidence>
<reference evidence="1" key="1">
    <citation type="submission" date="2023-01" db="EMBL/GenBank/DDBJ databases">
        <title>Phages are important unrecognized players in the ecology of the oral pathogen Porphyromonas gingivalis.</title>
        <authorList>
            <person name="Matrishin C.B."/>
            <person name="Kauffman K.M."/>
        </authorList>
    </citation>
    <scope>NUCLEOTIDE SEQUENCE</scope>
    <source>
        <strain evidence="1">HG1691old</strain>
    </source>
</reference>
<dbReference type="AlphaFoldDB" id="A0AAF0BDJ0"/>
<protein>
    <submittedName>
        <fullName evidence="1">DUF1661 domain-containing protein</fullName>
    </submittedName>
</protein>
<organism evidence="1 2">
    <name type="scientific">Porphyromonas gingivalis</name>
    <name type="common">Bacteroides gingivalis</name>
    <dbReference type="NCBI Taxonomy" id="837"/>
    <lineage>
        <taxon>Bacteria</taxon>
        <taxon>Pseudomonadati</taxon>
        <taxon>Bacteroidota</taxon>
        <taxon>Bacteroidia</taxon>
        <taxon>Bacteroidales</taxon>
        <taxon>Porphyromonadaceae</taxon>
        <taxon>Porphyromonas</taxon>
    </lineage>
</organism>
<name>A0AAF0BDJ0_PORGN</name>
<evidence type="ECO:0000313" key="2">
    <source>
        <dbReference type="Proteomes" id="UP001179540"/>
    </source>
</evidence>
<dbReference type="RefSeq" id="WP_143739727.1">
    <property type="nucleotide sequence ID" value="NZ_CP116613.1"/>
</dbReference>
<sequence>MKFSSRKRSDCGACFPEKRRENFFVAAREFFCSRAKTEKFTRHVFRLTCTEKS</sequence>